<dbReference type="GO" id="GO:0004658">
    <property type="term" value="F:propionyl-CoA carboxylase activity"/>
    <property type="evidence" value="ECO:0007669"/>
    <property type="project" value="TreeGrafter"/>
</dbReference>
<dbReference type="InterPro" id="IPR034733">
    <property type="entry name" value="AcCoA_carboxyl_beta"/>
</dbReference>
<dbReference type="AlphaFoldDB" id="A0A3N0HZV8"/>
<gene>
    <name evidence="3" type="ORF">EDX97_05780</name>
</gene>
<dbReference type="PANTHER" id="PTHR43842:SF2">
    <property type="entry name" value="PROPIONYL-COA CARBOXYLASE BETA CHAIN, MITOCHONDRIAL"/>
    <property type="match status" value="1"/>
</dbReference>
<dbReference type="PROSITE" id="PS50989">
    <property type="entry name" value="COA_CT_CTER"/>
    <property type="match status" value="1"/>
</dbReference>
<feature type="domain" description="CoA carboxyltransferase N-terminal" evidence="1">
    <location>
        <begin position="1"/>
        <end position="155"/>
    </location>
</feature>
<name>A0A3N0HZV8_9FIRM</name>
<reference evidence="3 4" key="1">
    <citation type="submission" date="2018-11" db="EMBL/GenBank/DDBJ databases">
        <title>Clostridium sp. nov., a member of the family Erysipelotrichaceae isolated from pig faeces.</title>
        <authorList>
            <person name="Chang Y.-H."/>
        </authorList>
    </citation>
    <scope>NUCLEOTIDE SEQUENCE [LARGE SCALE GENOMIC DNA]</scope>
    <source>
        <strain evidence="3 4">YH-panp20</strain>
    </source>
</reference>
<dbReference type="Proteomes" id="UP000276568">
    <property type="component" value="Unassembled WGS sequence"/>
</dbReference>
<organism evidence="3 4">
    <name type="scientific">Absicoccus porci</name>
    <dbReference type="NCBI Taxonomy" id="2486576"/>
    <lineage>
        <taxon>Bacteria</taxon>
        <taxon>Bacillati</taxon>
        <taxon>Bacillota</taxon>
        <taxon>Erysipelotrichia</taxon>
        <taxon>Erysipelotrichales</taxon>
        <taxon>Erysipelotrichaceae</taxon>
        <taxon>Absicoccus</taxon>
    </lineage>
</organism>
<dbReference type="InterPro" id="IPR011763">
    <property type="entry name" value="COA_CT_C"/>
</dbReference>
<feature type="domain" description="CoA carboxyltransferase C-terminal" evidence="2">
    <location>
        <begin position="216"/>
        <end position="432"/>
    </location>
</feature>
<dbReference type="GO" id="GO:0016740">
    <property type="term" value="F:transferase activity"/>
    <property type="evidence" value="ECO:0007669"/>
    <property type="project" value="UniProtKB-KW"/>
</dbReference>
<dbReference type="Gene3D" id="3.90.226.10">
    <property type="entry name" value="2-enoyl-CoA Hydratase, Chain A, domain 1"/>
    <property type="match status" value="2"/>
</dbReference>
<keyword evidence="3" id="KW-0808">Transferase</keyword>
<proteinExistence type="predicted"/>
<evidence type="ECO:0000259" key="1">
    <source>
        <dbReference type="PROSITE" id="PS50980"/>
    </source>
</evidence>
<sequence length="447" mass="48152">MKNAKDRISSLLDPNSFVELGARVTARSTDFNPGAKKAPSDGVVTGYGLIDNHLIYIYAQDPSVLGGSIGEMHAKKIIALYKLAISTGAPILGLLDSIGLRLEEGTDALHAFAGIYQIMSKASGLIPQMSVVYGKCGGGLALIPSLSDFTFMAKDAELFVNSPNALTGNVETNNDTSLAQAKATSGNVDFVGDETEIIDEIHKLMAVLPANNEDHRILADMDDLNRSSENTDIDPKLICQDLADSHVFLETKQAYAKDMITGLLRLGGHTTAIIANNDSSLTSNGCRKATRLVRFADAFDLPIITLTNVNSFATNLAEEDTIALAAAELTEAFADATCPKINVIIQEAMGSAYAVMNPQADFTMAFPDAKLGMMAADLAAKIVADKDDDLSEVTKSYDSLQNSIEMACERGYIDQIIEPIDLRRHLIGALEVLYSKRKNFQRKHPTI</sequence>
<dbReference type="PANTHER" id="PTHR43842">
    <property type="entry name" value="PROPIONYL-COA CARBOXYLASE BETA CHAIN"/>
    <property type="match status" value="1"/>
</dbReference>
<evidence type="ECO:0000259" key="2">
    <source>
        <dbReference type="PROSITE" id="PS50989"/>
    </source>
</evidence>
<keyword evidence="4" id="KW-1185">Reference proteome</keyword>
<dbReference type="InterPro" id="IPR029045">
    <property type="entry name" value="ClpP/crotonase-like_dom_sf"/>
</dbReference>
<comment type="caution">
    <text evidence="3">The sequence shown here is derived from an EMBL/GenBank/DDBJ whole genome shotgun (WGS) entry which is preliminary data.</text>
</comment>
<accession>A0A3N0HZV8</accession>
<evidence type="ECO:0000313" key="3">
    <source>
        <dbReference type="EMBL" id="RNM30303.1"/>
    </source>
</evidence>
<dbReference type="OrthoDB" id="9803706at2"/>
<dbReference type="EMBL" id="RJQC01000002">
    <property type="protein sequence ID" value="RNM30303.1"/>
    <property type="molecule type" value="Genomic_DNA"/>
</dbReference>
<dbReference type="SUPFAM" id="SSF52096">
    <property type="entry name" value="ClpP/crotonase"/>
    <property type="match status" value="2"/>
</dbReference>
<dbReference type="Pfam" id="PF01039">
    <property type="entry name" value="Carboxyl_trans"/>
    <property type="match status" value="1"/>
</dbReference>
<dbReference type="RefSeq" id="WP_128520227.1">
    <property type="nucleotide sequence ID" value="NZ_JAQXZP010000043.1"/>
</dbReference>
<evidence type="ECO:0000313" key="4">
    <source>
        <dbReference type="Proteomes" id="UP000276568"/>
    </source>
</evidence>
<dbReference type="InterPro" id="IPR051047">
    <property type="entry name" value="AccD/PCCB"/>
</dbReference>
<protein>
    <submittedName>
        <fullName evidence="3">Carboxyl transferase</fullName>
    </submittedName>
</protein>
<dbReference type="PROSITE" id="PS50980">
    <property type="entry name" value="COA_CT_NTER"/>
    <property type="match status" value="1"/>
</dbReference>
<dbReference type="InterPro" id="IPR011762">
    <property type="entry name" value="COA_CT_N"/>
</dbReference>